<sequence length="118" mass="12607">MGRPLPTLRPPPPPTIIGCSRTGPPGLLTRPMPGGVSKPMSEMVCMEVSWTWPPWPPFPKPTMCVGPDMPTLKPMVEGVVVSALRGRPMMLAGGRLLVSTVWGESATMDSPVSEEDGE</sequence>
<proteinExistence type="predicted"/>
<feature type="region of interest" description="Disordered" evidence="1">
    <location>
        <begin position="1"/>
        <end position="26"/>
    </location>
</feature>
<dbReference type="AlphaFoldDB" id="A0A4Z2F4P7"/>
<protein>
    <submittedName>
        <fullName evidence="2">Uncharacterized protein</fullName>
    </submittedName>
</protein>
<dbReference type="Proteomes" id="UP000314294">
    <property type="component" value="Unassembled WGS sequence"/>
</dbReference>
<comment type="caution">
    <text evidence="2">The sequence shown here is derived from an EMBL/GenBank/DDBJ whole genome shotgun (WGS) entry which is preliminary data.</text>
</comment>
<evidence type="ECO:0000313" key="2">
    <source>
        <dbReference type="EMBL" id="TNN36196.1"/>
    </source>
</evidence>
<gene>
    <name evidence="2" type="ORF">EYF80_053638</name>
</gene>
<evidence type="ECO:0000256" key="1">
    <source>
        <dbReference type="SAM" id="MobiDB-lite"/>
    </source>
</evidence>
<accession>A0A4Z2F4P7</accession>
<evidence type="ECO:0000313" key="3">
    <source>
        <dbReference type="Proteomes" id="UP000314294"/>
    </source>
</evidence>
<reference evidence="2 3" key="1">
    <citation type="submission" date="2019-03" db="EMBL/GenBank/DDBJ databases">
        <title>First draft genome of Liparis tanakae, snailfish: a comprehensive survey of snailfish specific genes.</title>
        <authorList>
            <person name="Kim W."/>
            <person name="Song I."/>
            <person name="Jeong J.-H."/>
            <person name="Kim D."/>
            <person name="Kim S."/>
            <person name="Ryu S."/>
            <person name="Song J.Y."/>
            <person name="Lee S.K."/>
        </authorList>
    </citation>
    <scope>NUCLEOTIDE SEQUENCE [LARGE SCALE GENOMIC DNA]</scope>
    <source>
        <tissue evidence="2">Muscle</tissue>
    </source>
</reference>
<name>A0A4Z2F4P7_9TELE</name>
<keyword evidence="3" id="KW-1185">Reference proteome</keyword>
<organism evidence="2 3">
    <name type="scientific">Liparis tanakae</name>
    <name type="common">Tanaka's snailfish</name>
    <dbReference type="NCBI Taxonomy" id="230148"/>
    <lineage>
        <taxon>Eukaryota</taxon>
        <taxon>Metazoa</taxon>
        <taxon>Chordata</taxon>
        <taxon>Craniata</taxon>
        <taxon>Vertebrata</taxon>
        <taxon>Euteleostomi</taxon>
        <taxon>Actinopterygii</taxon>
        <taxon>Neopterygii</taxon>
        <taxon>Teleostei</taxon>
        <taxon>Neoteleostei</taxon>
        <taxon>Acanthomorphata</taxon>
        <taxon>Eupercaria</taxon>
        <taxon>Perciformes</taxon>
        <taxon>Cottioidei</taxon>
        <taxon>Cottales</taxon>
        <taxon>Liparidae</taxon>
        <taxon>Liparis</taxon>
    </lineage>
</organism>
<dbReference type="EMBL" id="SRLO01001648">
    <property type="protein sequence ID" value="TNN36196.1"/>
    <property type="molecule type" value="Genomic_DNA"/>
</dbReference>